<dbReference type="RefSeq" id="WP_189001037.1">
    <property type="nucleotide sequence ID" value="NZ_BMOU01000006.1"/>
</dbReference>
<sequence>MSDKNSRDSDFLQVGRRTLLKSTAALLAGGAFASTPASADHYGSKIHYEPQVNENDLMELSVEGHEVLDDGVKLDLGTHEGYIRLFSDTMARVAVVEPGEKEYESRGIQNGLNEWDEPNFSVDSSPEKIAIETDTITVEINTELFGVRFLDEDGTVINEDYLEKGSSGYVQSPERGGEESESAPPESCSYGPTNDESDSETDSSGYGSPTKEDVGMTDPTPNEPLPYVYKKADEDEAFYGFGEQPELTLDQRGKKLENWNTDQYAYMYQNDYVYTSVPFFVGLKDAGAYGIFFDNPHHTVFHTPEVANPEGVEETYDTDAGEDYYYFVGDGGQLTYYFSYGPEIDDVLESYTDLTGTINLPPKWAIGFHQSKWEYSPTELVEVPHQYREEEIPIDAMHFDIGYMNNYRVFSIKDEHRKALQTLNERMPELKTVAVNDPGVAVDEEIDVDGDGDIEPYEPYLEGTANDYWTKDANGDTFKARVWPDVAVWPDFSRSEVRSWWAEQHDVLFDAGFDGIKNDMGEPAVFQENASYDWTMPVDNVHGTGDDTMLHEEYHNMYGFDYARASRESYDIYKPEERPFLLNRNLYAGGQRYAAIWTGDCLSNWSHLRLQIPMMMNMGLSGLAFCGHDVGGFVGRPSPELFKRWIEMGAFIPYFRNHTDTHRKQDPDLPRNQHPWTYDEEAVDITRKYTELRYKLLPYLYNEFQESSENGKPIFQPLVYQFQDDDEVTNIADQFLFGDDVLVAPVVEEGATERDVYLPEGEVWVDFWTHDVYDGGQWMTVDAPVDHLPMYVRKDSIIPMREVQQYTGEKPLTTLQLTTYLDDEASYSFYEDDGATNDFEDGEYNVTDFTITETEGGVVTFDSEITVQNYDDSQLSSYLLRLDRSEAPRKVQAGPTKYEEVDADAVEATPNSFAYSEDEDVVLAHIPADEERKVKLFFNGRGDGNGQ</sequence>
<evidence type="ECO:0000256" key="3">
    <source>
        <dbReference type="SAM" id="MobiDB-lite"/>
    </source>
</evidence>
<evidence type="ECO:0000313" key="8">
    <source>
        <dbReference type="EMBL" id="GGO01095.1"/>
    </source>
</evidence>
<accession>A0A830GQD2</accession>
<dbReference type="InterPro" id="IPR013780">
    <property type="entry name" value="Glyco_hydro_b"/>
</dbReference>
<dbReference type="Pfam" id="PF21365">
    <property type="entry name" value="Glyco_hydro_31_3rd"/>
    <property type="match status" value="1"/>
</dbReference>
<feature type="domain" description="DUF5110" evidence="6">
    <location>
        <begin position="814"/>
        <end position="860"/>
    </location>
</feature>
<reference evidence="8" key="2">
    <citation type="submission" date="2020-09" db="EMBL/GenBank/DDBJ databases">
        <authorList>
            <person name="Sun Q."/>
            <person name="Ohkuma M."/>
        </authorList>
    </citation>
    <scope>NUCLEOTIDE SEQUENCE</scope>
    <source>
        <strain evidence="8">JCM 17820</strain>
    </source>
</reference>
<dbReference type="CDD" id="cd14752">
    <property type="entry name" value="GH31_N"/>
    <property type="match status" value="1"/>
</dbReference>
<dbReference type="Pfam" id="PF13802">
    <property type="entry name" value="Gal_mutarotas_2"/>
    <property type="match status" value="1"/>
</dbReference>
<organism evidence="8 9">
    <name type="scientific">Haloarcula pellucida</name>
    <dbReference type="NCBI Taxonomy" id="1427151"/>
    <lineage>
        <taxon>Archaea</taxon>
        <taxon>Methanobacteriati</taxon>
        <taxon>Methanobacteriota</taxon>
        <taxon>Stenosarchaea group</taxon>
        <taxon>Halobacteria</taxon>
        <taxon>Halobacteriales</taxon>
        <taxon>Haloarculaceae</taxon>
        <taxon>Haloarcula</taxon>
    </lineage>
</organism>
<keyword evidence="9" id="KW-1185">Reference proteome</keyword>
<proteinExistence type="inferred from homology"/>
<dbReference type="InterPro" id="IPR017853">
    <property type="entry name" value="GH"/>
</dbReference>
<dbReference type="GO" id="GO:0005975">
    <property type="term" value="P:carbohydrate metabolic process"/>
    <property type="evidence" value="ECO:0007669"/>
    <property type="project" value="InterPro"/>
</dbReference>
<dbReference type="InterPro" id="IPR000322">
    <property type="entry name" value="Glyco_hydro_31_TIM"/>
</dbReference>
<dbReference type="InterPro" id="IPR011013">
    <property type="entry name" value="Gal_mutarotase_sf_dom"/>
</dbReference>
<evidence type="ECO:0000259" key="6">
    <source>
        <dbReference type="Pfam" id="PF17137"/>
    </source>
</evidence>
<dbReference type="EMBL" id="BMOU01000006">
    <property type="protein sequence ID" value="GGO01095.1"/>
    <property type="molecule type" value="Genomic_DNA"/>
</dbReference>
<name>A0A830GQD2_9EURY</name>
<evidence type="ECO:0000313" key="9">
    <source>
        <dbReference type="Proteomes" id="UP000605784"/>
    </source>
</evidence>
<protein>
    <recommendedName>
        <fullName evidence="10">Alpha-glucosidase</fullName>
    </recommendedName>
</protein>
<evidence type="ECO:0000259" key="5">
    <source>
        <dbReference type="Pfam" id="PF13802"/>
    </source>
</evidence>
<dbReference type="InterPro" id="IPR006311">
    <property type="entry name" value="TAT_signal"/>
</dbReference>
<evidence type="ECO:0000256" key="2">
    <source>
        <dbReference type="RuleBase" id="RU361185"/>
    </source>
</evidence>
<dbReference type="Proteomes" id="UP000605784">
    <property type="component" value="Unassembled WGS sequence"/>
</dbReference>
<keyword evidence="2" id="KW-0326">Glycosidase</keyword>
<dbReference type="SUPFAM" id="SSF74650">
    <property type="entry name" value="Galactose mutarotase-like"/>
    <property type="match status" value="1"/>
</dbReference>
<feature type="domain" description="Glycoside hydrolase family 31 N-terminal" evidence="5">
    <location>
        <begin position="83"/>
        <end position="301"/>
    </location>
</feature>
<comment type="similarity">
    <text evidence="1 2">Belongs to the glycosyl hydrolase 31 family.</text>
</comment>
<dbReference type="InterPro" id="IPR033403">
    <property type="entry name" value="DUF5110"/>
</dbReference>
<dbReference type="GO" id="GO:0030246">
    <property type="term" value="F:carbohydrate binding"/>
    <property type="evidence" value="ECO:0007669"/>
    <property type="project" value="InterPro"/>
</dbReference>
<dbReference type="SUPFAM" id="SSF51011">
    <property type="entry name" value="Glycosyl hydrolase domain"/>
    <property type="match status" value="1"/>
</dbReference>
<dbReference type="Pfam" id="PF01055">
    <property type="entry name" value="Glyco_hydro_31_2nd"/>
    <property type="match status" value="1"/>
</dbReference>
<evidence type="ECO:0000256" key="1">
    <source>
        <dbReference type="ARBA" id="ARBA00007806"/>
    </source>
</evidence>
<dbReference type="Gene3D" id="2.60.40.1180">
    <property type="entry name" value="Golgi alpha-mannosidase II"/>
    <property type="match status" value="2"/>
</dbReference>
<dbReference type="AlphaFoldDB" id="A0A830GQD2"/>
<dbReference type="InterPro" id="IPR025887">
    <property type="entry name" value="Glyco_hydro_31_N_dom"/>
</dbReference>
<dbReference type="Gene3D" id="2.60.40.1760">
    <property type="entry name" value="glycosyl hydrolase (family 31)"/>
    <property type="match status" value="1"/>
</dbReference>
<evidence type="ECO:0000259" key="7">
    <source>
        <dbReference type="Pfam" id="PF21365"/>
    </source>
</evidence>
<feature type="domain" description="Glycosyl hydrolase family 31 C-terminal" evidence="7">
    <location>
        <begin position="711"/>
        <end position="798"/>
    </location>
</feature>
<dbReference type="InterPro" id="IPR048395">
    <property type="entry name" value="Glyco_hydro_31_C"/>
</dbReference>
<comment type="caution">
    <text evidence="8">The sequence shown here is derived from an EMBL/GenBank/DDBJ whole genome shotgun (WGS) entry which is preliminary data.</text>
</comment>
<dbReference type="CDD" id="cd06604">
    <property type="entry name" value="GH31_glucosidase_II_MalA"/>
    <property type="match status" value="1"/>
</dbReference>
<dbReference type="Gene3D" id="3.20.20.80">
    <property type="entry name" value="Glycosidases"/>
    <property type="match status" value="1"/>
</dbReference>
<evidence type="ECO:0008006" key="10">
    <source>
        <dbReference type="Google" id="ProtNLM"/>
    </source>
</evidence>
<dbReference type="GO" id="GO:0004553">
    <property type="term" value="F:hydrolase activity, hydrolyzing O-glycosyl compounds"/>
    <property type="evidence" value="ECO:0007669"/>
    <property type="project" value="InterPro"/>
</dbReference>
<feature type="domain" description="Glycoside hydrolase family 31 TIM barrel" evidence="4">
    <location>
        <begin position="360"/>
        <end position="702"/>
    </location>
</feature>
<evidence type="ECO:0000259" key="4">
    <source>
        <dbReference type="Pfam" id="PF01055"/>
    </source>
</evidence>
<dbReference type="PANTHER" id="PTHR22762:SF120">
    <property type="entry name" value="HETEROGLYCAN GLUCOSIDASE 1"/>
    <property type="match status" value="1"/>
</dbReference>
<keyword evidence="2" id="KW-0378">Hydrolase</keyword>
<reference evidence="8" key="1">
    <citation type="journal article" date="2014" name="Int. J. Syst. Evol. Microbiol.">
        <title>Complete genome sequence of Corynebacterium casei LMG S-19264T (=DSM 44701T), isolated from a smear-ripened cheese.</title>
        <authorList>
            <consortium name="US DOE Joint Genome Institute (JGI-PGF)"/>
            <person name="Walter F."/>
            <person name="Albersmeier A."/>
            <person name="Kalinowski J."/>
            <person name="Ruckert C."/>
        </authorList>
    </citation>
    <scope>NUCLEOTIDE SEQUENCE</scope>
    <source>
        <strain evidence="8">JCM 17820</strain>
    </source>
</reference>
<dbReference type="SUPFAM" id="SSF51445">
    <property type="entry name" value="(Trans)glycosidases"/>
    <property type="match status" value="1"/>
</dbReference>
<dbReference type="PROSITE" id="PS51318">
    <property type="entry name" value="TAT"/>
    <property type="match status" value="1"/>
</dbReference>
<dbReference type="PANTHER" id="PTHR22762">
    <property type="entry name" value="ALPHA-GLUCOSIDASE"/>
    <property type="match status" value="1"/>
</dbReference>
<dbReference type="Pfam" id="PF17137">
    <property type="entry name" value="DUF5110"/>
    <property type="match status" value="1"/>
</dbReference>
<gene>
    <name evidence="8" type="ORF">GCM10009030_34410</name>
</gene>
<feature type="region of interest" description="Disordered" evidence="3">
    <location>
        <begin position="161"/>
        <end position="227"/>
    </location>
</feature>